<dbReference type="GO" id="GO:0030496">
    <property type="term" value="C:midbody"/>
    <property type="evidence" value="ECO:0000318"/>
    <property type="project" value="GO_Central"/>
</dbReference>
<evidence type="ECO:0000313" key="9">
    <source>
        <dbReference type="EnsemblMetazoa" id="PPA17809.1"/>
    </source>
</evidence>
<dbReference type="GO" id="GO:0032133">
    <property type="term" value="C:chromosome passenger complex"/>
    <property type="evidence" value="ECO:0000318"/>
    <property type="project" value="GO_Central"/>
</dbReference>
<keyword evidence="10" id="KW-1185">Reference proteome</keyword>
<dbReference type="GO" id="GO:1990385">
    <property type="term" value="C:meiotic spindle midzone"/>
    <property type="evidence" value="ECO:0000318"/>
    <property type="project" value="GO_Central"/>
</dbReference>
<evidence type="ECO:0000256" key="4">
    <source>
        <dbReference type="ARBA" id="ARBA00022490"/>
    </source>
</evidence>
<feature type="compositionally biased region" description="Polar residues" evidence="8">
    <location>
        <begin position="642"/>
        <end position="653"/>
    </location>
</feature>
<dbReference type="Gene3D" id="6.10.250.2990">
    <property type="match status" value="1"/>
</dbReference>
<evidence type="ECO:0000313" key="10">
    <source>
        <dbReference type="Proteomes" id="UP000005239"/>
    </source>
</evidence>
<dbReference type="PANTHER" id="PTHR13142:SF1">
    <property type="entry name" value="INNER CENTROMERE PROTEIN"/>
    <property type="match status" value="1"/>
</dbReference>
<evidence type="ECO:0000256" key="3">
    <source>
        <dbReference type="ARBA" id="ARBA00010042"/>
    </source>
</evidence>
<gene>
    <name evidence="9" type="primary">WBGene00107363</name>
</gene>
<dbReference type="GO" id="GO:0000281">
    <property type="term" value="P:mitotic cytokinesis"/>
    <property type="evidence" value="ECO:0000318"/>
    <property type="project" value="GO_Central"/>
</dbReference>
<dbReference type="GO" id="GO:0051257">
    <property type="term" value="P:meiotic spindle midzone assembly"/>
    <property type="evidence" value="ECO:0000318"/>
    <property type="project" value="GO_Central"/>
</dbReference>
<feature type="compositionally biased region" description="Basic and acidic residues" evidence="8">
    <location>
        <begin position="454"/>
        <end position="533"/>
    </location>
</feature>
<comment type="similarity">
    <text evidence="3">Belongs to the INCENP family.</text>
</comment>
<feature type="compositionally biased region" description="Basic and acidic residues" evidence="8">
    <location>
        <begin position="303"/>
        <end position="380"/>
    </location>
</feature>
<dbReference type="Pfam" id="PF03941">
    <property type="entry name" value="INCENP_ARK-bind"/>
    <property type="match status" value="1"/>
</dbReference>
<evidence type="ECO:0000256" key="5">
    <source>
        <dbReference type="ARBA" id="ARBA00022829"/>
    </source>
</evidence>
<dbReference type="InterPro" id="IPR005635">
    <property type="entry name" value="Inner_centromere_prot_ARK-bd"/>
</dbReference>
<feature type="compositionally biased region" description="Acidic residues" evidence="8">
    <location>
        <begin position="183"/>
        <end position="194"/>
    </location>
</feature>
<accession>A0A8R1YEL8</accession>
<evidence type="ECO:0000256" key="6">
    <source>
        <dbReference type="ARBA" id="ARBA00023212"/>
    </source>
</evidence>
<dbReference type="GO" id="GO:0051310">
    <property type="term" value="P:metaphase chromosome alignment"/>
    <property type="evidence" value="ECO:0000318"/>
    <property type="project" value="GO_Central"/>
</dbReference>
<dbReference type="PANTHER" id="PTHR13142">
    <property type="entry name" value="INNER CENTROMERE PROTEIN"/>
    <property type="match status" value="1"/>
</dbReference>
<feature type="region of interest" description="Disordered" evidence="8">
    <location>
        <begin position="571"/>
        <end position="599"/>
    </location>
</feature>
<dbReference type="EnsemblMetazoa" id="PPA17809.1">
    <property type="protein sequence ID" value="PPA17809.1"/>
    <property type="gene ID" value="WBGene00107363"/>
</dbReference>
<dbReference type="GO" id="GO:0000776">
    <property type="term" value="C:kinetochore"/>
    <property type="evidence" value="ECO:0000318"/>
    <property type="project" value="GO_Central"/>
</dbReference>
<reference evidence="9" key="2">
    <citation type="submission" date="2022-06" db="UniProtKB">
        <authorList>
            <consortium name="EnsemblMetazoa"/>
        </authorList>
    </citation>
    <scope>IDENTIFICATION</scope>
    <source>
        <strain evidence="9">PS312</strain>
    </source>
</reference>
<feature type="compositionally biased region" description="Acidic residues" evidence="8">
    <location>
        <begin position="575"/>
        <end position="586"/>
    </location>
</feature>
<organism evidence="9 10">
    <name type="scientific">Pristionchus pacificus</name>
    <name type="common">Parasitic nematode worm</name>
    <dbReference type="NCBI Taxonomy" id="54126"/>
    <lineage>
        <taxon>Eukaryota</taxon>
        <taxon>Metazoa</taxon>
        <taxon>Ecdysozoa</taxon>
        <taxon>Nematoda</taxon>
        <taxon>Chromadorea</taxon>
        <taxon>Rhabditida</taxon>
        <taxon>Rhabditina</taxon>
        <taxon>Diplogasteromorpha</taxon>
        <taxon>Diplogasteroidea</taxon>
        <taxon>Neodiplogasteridae</taxon>
        <taxon>Pristionchus</taxon>
    </lineage>
</organism>
<keyword evidence="4" id="KW-0963">Cytoplasm</keyword>
<evidence type="ECO:0000256" key="8">
    <source>
        <dbReference type="SAM" id="MobiDB-lite"/>
    </source>
</evidence>
<feature type="compositionally biased region" description="Basic residues" evidence="8">
    <location>
        <begin position="428"/>
        <end position="437"/>
    </location>
</feature>
<proteinExistence type="inferred from homology"/>
<feature type="compositionally biased region" description="Low complexity" evidence="8">
    <location>
        <begin position="284"/>
        <end position="293"/>
    </location>
</feature>
<protein>
    <submittedName>
        <fullName evidence="9">Icp-1</fullName>
    </submittedName>
</protein>
<dbReference type="AlphaFoldDB" id="A0A2A6CCG8"/>
<keyword evidence="5" id="KW-0159">Chromosome partition</keyword>
<name>A0A2A6CCG8_PRIPA</name>
<dbReference type="OrthoDB" id="6123at2759"/>
<evidence type="ECO:0000256" key="1">
    <source>
        <dbReference type="ARBA" id="ARBA00004123"/>
    </source>
</evidence>
<feature type="region of interest" description="Disordered" evidence="8">
    <location>
        <begin position="639"/>
        <end position="665"/>
    </location>
</feature>
<keyword evidence="6" id="KW-0206">Cytoskeleton</keyword>
<evidence type="ECO:0000256" key="7">
    <source>
        <dbReference type="ARBA" id="ARBA00023242"/>
    </source>
</evidence>
<feature type="compositionally biased region" description="Basic and acidic residues" evidence="8">
    <location>
        <begin position="221"/>
        <end position="232"/>
    </location>
</feature>
<dbReference type="GO" id="GO:0005634">
    <property type="term" value="C:nucleus"/>
    <property type="evidence" value="ECO:0000318"/>
    <property type="project" value="GO_Central"/>
</dbReference>
<keyword evidence="7" id="KW-0539">Nucleus</keyword>
<comment type="subcellular location">
    <subcellularLocation>
        <location evidence="2">Cytoplasm</location>
        <location evidence="2">Cytoskeleton</location>
        <location evidence="2">Spindle</location>
    </subcellularLocation>
    <subcellularLocation>
        <location evidence="1">Nucleus</location>
    </subcellularLocation>
</comment>
<reference evidence="10" key="1">
    <citation type="journal article" date="2008" name="Nat. Genet.">
        <title>The Pristionchus pacificus genome provides a unique perspective on nematode lifestyle and parasitism.</title>
        <authorList>
            <person name="Dieterich C."/>
            <person name="Clifton S.W."/>
            <person name="Schuster L.N."/>
            <person name="Chinwalla A."/>
            <person name="Delehaunty K."/>
            <person name="Dinkelacker I."/>
            <person name="Fulton L."/>
            <person name="Fulton R."/>
            <person name="Godfrey J."/>
            <person name="Minx P."/>
            <person name="Mitreva M."/>
            <person name="Roeseler W."/>
            <person name="Tian H."/>
            <person name="Witte H."/>
            <person name="Yang S.P."/>
            <person name="Wilson R.K."/>
            <person name="Sommer R.J."/>
        </authorList>
    </citation>
    <scope>NUCLEOTIDE SEQUENCE [LARGE SCALE GENOMIC DNA]</scope>
    <source>
        <strain evidence="10">PS312</strain>
    </source>
</reference>
<feature type="region of interest" description="Disordered" evidence="8">
    <location>
        <begin position="147"/>
        <end position="542"/>
    </location>
</feature>
<evidence type="ECO:0000256" key="2">
    <source>
        <dbReference type="ARBA" id="ARBA00004186"/>
    </source>
</evidence>
<dbReference type="Proteomes" id="UP000005239">
    <property type="component" value="Unassembled WGS sequence"/>
</dbReference>
<accession>A0A2A6CCG8</accession>
<sequence length="665" mass="77165">MLSSLPLCFHNLILQMPPKKTRVKKSVKEEVDDLPSISTFRDRGVDTDALFAPILHAAAVEFGELMNQNFQWIFERKEELKQICEDFGGSKTVPKTPKRETAFSKIKDTINMFDNLALTHQPQRLAVPLELDNAVDDQGEIPDEVFEEQTQNEATERDIKTDNSPAVQHKTPIVSRDIKEEIMSDGEEMEEYSEEVNPRRERSKKGTKTPVTAGSSRSKRQTREAESRDENQILHPQTTIHTPSRIRMGMKSPVRNGRSPVRENAATRVNAIKKTESRTGGNDSQSSSNSSPSKTVKNGTKNTELDKAKRAELMKKLQEKEKNADLNREEAIRERAERAKKDREEREMKVRAKKEEEKEKEKKKMEAIKERERQAMELKKRQAQSPVRGEKERNGPRTPTRMRGKSPPPEGRLMKRAINSPMTPRVPVKQHRVHSVKKGPTISWNENDEDDEMEREREGIKMEMERKRRMEEEAERLKKIKEEEDRVAKLKEEERRREEERQRREKEKRERDEIEERERKEKEKRMKEEEHKALKTPVLKNKHLANASMNESHNSYDMTPDKIFVPATETNYGVDDLDSGDETDDETNPRKKVPKWASQPQLARTLAGLRHAPPFDPDVFFGPILEPDLNVIFKPSSKYPKRTSSAMWNSPLANPTKGKSRFFNQ</sequence>